<comment type="caution">
    <text evidence="4">The sequence shown here is derived from an EMBL/GenBank/DDBJ whole genome shotgun (WGS) entry which is preliminary data.</text>
</comment>
<dbReference type="EMBL" id="ML978234">
    <property type="protein sequence ID" value="KAF2026950.1"/>
    <property type="molecule type" value="Genomic_DNA"/>
</dbReference>
<evidence type="ECO:0000256" key="1">
    <source>
        <dbReference type="PROSITE-ProRule" id="PRU00175"/>
    </source>
</evidence>
<reference evidence="4" key="1">
    <citation type="journal article" date="2020" name="Stud. Mycol.">
        <title>101 Dothideomycetes genomes: a test case for predicting lifestyles and emergence of pathogens.</title>
        <authorList>
            <person name="Haridas S."/>
            <person name="Albert R."/>
            <person name="Binder M."/>
            <person name="Bloem J."/>
            <person name="Labutti K."/>
            <person name="Salamov A."/>
            <person name="Andreopoulos B."/>
            <person name="Baker S."/>
            <person name="Barry K."/>
            <person name="Bills G."/>
            <person name="Bluhm B."/>
            <person name="Cannon C."/>
            <person name="Castanera R."/>
            <person name="Culley D."/>
            <person name="Daum C."/>
            <person name="Ezra D."/>
            <person name="Gonzalez J."/>
            <person name="Henrissat B."/>
            <person name="Kuo A."/>
            <person name="Liang C."/>
            <person name="Lipzen A."/>
            <person name="Lutzoni F."/>
            <person name="Magnuson J."/>
            <person name="Mondo S."/>
            <person name="Nolan M."/>
            <person name="Ohm R."/>
            <person name="Pangilinan J."/>
            <person name="Park H.-J."/>
            <person name="Ramirez L."/>
            <person name="Alfaro M."/>
            <person name="Sun H."/>
            <person name="Tritt A."/>
            <person name="Yoshinaga Y."/>
            <person name="Zwiers L.-H."/>
            <person name="Turgeon B."/>
            <person name="Goodwin S."/>
            <person name="Spatafora J."/>
            <person name="Crous P."/>
            <person name="Grigoriev I."/>
        </authorList>
    </citation>
    <scope>NUCLEOTIDE SEQUENCE</scope>
    <source>
        <strain evidence="4">CBS 110217</strain>
    </source>
</reference>
<feature type="compositionally biased region" description="Pro residues" evidence="2">
    <location>
        <begin position="203"/>
        <end position="214"/>
    </location>
</feature>
<gene>
    <name evidence="4" type="ORF">EK21DRAFT_73162</name>
</gene>
<dbReference type="Gene3D" id="3.30.40.10">
    <property type="entry name" value="Zinc/RING finger domain, C3HC4 (zinc finger)"/>
    <property type="match status" value="1"/>
</dbReference>
<dbReference type="Pfam" id="PF13920">
    <property type="entry name" value="zf-C3HC4_3"/>
    <property type="match status" value="1"/>
</dbReference>
<evidence type="ECO:0000313" key="5">
    <source>
        <dbReference type="Proteomes" id="UP000799777"/>
    </source>
</evidence>
<name>A0A9P4H3G0_9PLEO</name>
<dbReference type="PROSITE" id="PS50089">
    <property type="entry name" value="ZF_RING_2"/>
    <property type="match status" value="1"/>
</dbReference>
<dbReference type="Proteomes" id="UP000799777">
    <property type="component" value="Unassembled WGS sequence"/>
</dbReference>
<keyword evidence="1" id="KW-0863">Zinc-finger</keyword>
<dbReference type="GO" id="GO:0008270">
    <property type="term" value="F:zinc ion binding"/>
    <property type="evidence" value="ECO:0007669"/>
    <property type="project" value="UniProtKB-KW"/>
</dbReference>
<keyword evidence="1" id="KW-0862">Zinc</keyword>
<dbReference type="AlphaFoldDB" id="A0A9P4H3G0"/>
<keyword evidence="1" id="KW-0479">Metal-binding</keyword>
<feature type="region of interest" description="Disordered" evidence="2">
    <location>
        <begin position="146"/>
        <end position="218"/>
    </location>
</feature>
<feature type="region of interest" description="Disordered" evidence="2">
    <location>
        <begin position="363"/>
        <end position="414"/>
    </location>
</feature>
<keyword evidence="5" id="KW-1185">Reference proteome</keyword>
<sequence>MGTLTADCPRLDGHCPHKLATSCRLTSTLNCCACADERAHSRTYRCYIDGVGFVQRGTRWQGYCWFCKEFWTNRLAATDPPLEISQTRIPEIPDQTEFLDRWFEFHHGYRIAKLQDGTEQRMPVIGEPFKEVSPGFLPRTLDQLRAGVENDAGRPENRLRRRRLSSEEERPEEPQQSLESALEDLLAEASDDEPSRPPEERAPPPAVEAPTPDPGPRRVPIAPIRSLNSQRARERFARVFGTREDIQREDYESPLSTMFNRANARYRQAEERRATDDVYPPPPETLNSLSAQERREIEEQVLWGVMRESAAQHEQEAEGNVWSYTPRRREIEYWGLVQGQPPPEIEYDVRLSREQNYRRLNVHRAQQNATSSSSSSQAPATSREGELADYQARNATPSSSSSSSSTPPAPGMSQIQTSIQQITSELQRLRLASEAITSARHNMHARFVTPERPVQTLDNQPNRPPPMTDEEMTKTLACQVCYQQLADTAVLPCGHMVMCQWCADVVIPVKHSHLPVRPTKCPMCRKVVKQRFRIHMGS</sequence>
<dbReference type="GO" id="GO:0006511">
    <property type="term" value="P:ubiquitin-dependent protein catabolic process"/>
    <property type="evidence" value="ECO:0007669"/>
    <property type="project" value="TreeGrafter"/>
</dbReference>
<organism evidence="4 5">
    <name type="scientific">Setomelanomma holmii</name>
    <dbReference type="NCBI Taxonomy" id="210430"/>
    <lineage>
        <taxon>Eukaryota</taxon>
        <taxon>Fungi</taxon>
        <taxon>Dikarya</taxon>
        <taxon>Ascomycota</taxon>
        <taxon>Pezizomycotina</taxon>
        <taxon>Dothideomycetes</taxon>
        <taxon>Pleosporomycetidae</taxon>
        <taxon>Pleosporales</taxon>
        <taxon>Pleosporineae</taxon>
        <taxon>Phaeosphaeriaceae</taxon>
        <taxon>Setomelanomma</taxon>
    </lineage>
</organism>
<evidence type="ECO:0000256" key="2">
    <source>
        <dbReference type="SAM" id="MobiDB-lite"/>
    </source>
</evidence>
<evidence type="ECO:0000259" key="3">
    <source>
        <dbReference type="PROSITE" id="PS50089"/>
    </source>
</evidence>
<dbReference type="GO" id="GO:0061630">
    <property type="term" value="F:ubiquitin protein ligase activity"/>
    <property type="evidence" value="ECO:0007669"/>
    <property type="project" value="TreeGrafter"/>
</dbReference>
<dbReference type="InterPro" id="IPR013083">
    <property type="entry name" value="Znf_RING/FYVE/PHD"/>
</dbReference>
<proteinExistence type="predicted"/>
<dbReference type="PANTHER" id="PTHR22696">
    <property type="entry name" value="E3 UBIQUITIN-PROTEIN LIGASE RNF26"/>
    <property type="match status" value="1"/>
</dbReference>
<feature type="compositionally biased region" description="Acidic residues" evidence="2">
    <location>
        <begin position="181"/>
        <end position="192"/>
    </location>
</feature>
<dbReference type="SUPFAM" id="SSF57850">
    <property type="entry name" value="RING/U-box"/>
    <property type="match status" value="1"/>
</dbReference>
<dbReference type="GO" id="GO:0016567">
    <property type="term" value="P:protein ubiquitination"/>
    <property type="evidence" value="ECO:0007669"/>
    <property type="project" value="TreeGrafter"/>
</dbReference>
<feature type="domain" description="RING-type" evidence="3">
    <location>
        <begin position="478"/>
        <end position="525"/>
    </location>
</feature>
<dbReference type="InterPro" id="IPR001841">
    <property type="entry name" value="Znf_RING"/>
</dbReference>
<protein>
    <recommendedName>
        <fullName evidence="3">RING-type domain-containing protein</fullName>
    </recommendedName>
</protein>
<evidence type="ECO:0000313" key="4">
    <source>
        <dbReference type="EMBL" id="KAF2026950.1"/>
    </source>
</evidence>
<dbReference type="OrthoDB" id="1711136at2759"/>
<feature type="compositionally biased region" description="Basic and acidic residues" evidence="2">
    <location>
        <begin position="193"/>
        <end position="202"/>
    </location>
</feature>
<feature type="compositionally biased region" description="Low complexity" evidence="2">
    <location>
        <begin position="395"/>
        <end position="406"/>
    </location>
</feature>
<feature type="compositionally biased region" description="Low complexity" evidence="2">
    <location>
        <begin position="365"/>
        <end position="382"/>
    </location>
</feature>
<feature type="compositionally biased region" description="Basic and acidic residues" evidence="2">
    <location>
        <begin position="151"/>
        <end position="168"/>
    </location>
</feature>
<dbReference type="PANTHER" id="PTHR22696:SF1">
    <property type="entry name" value="E3 UBIQUITIN-PROTEIN LIGASE RNF26"/>
    <property type="match status" value="1"/>
</dbReference>
<dbReference type="SMART" id="SM00184">
    <property type="entry name" value="RING"/>
    <property type="match status" value="1"/>
</dbReference>
<accession>A0A9P4H3G0</accession>